<feature type="coiled-coil region" evidence="2">
    <location>
        <begin position="606"/>
        <end position="633"/>
    </location>
</feature>
<dbReference type="EMBL" id="CAJJDP010000150">
    <property type="protein sequence ID" value="CAD8209716.1"/>
    <property type="molecule type" value="Genomic_DNA"/>
</dbReference>
<evidence type="ECO:0000313" key="4">
    <source>
        <dbReference type="Proteomes" id="UP000683925"/>
    </source>
</evidence>
<dbReference type="Pfam" id="PF00400">
    <property type="entry name" value="WD40"/>
    <property type="match status" value="6"/>
</dbReference>
<accession>A0A8S1Y5R6</accession>
<gene>
    <name evidence="3" type="ORF">POCTA_138.1.T1480056</name>
</gene>
<dbReference type="PROSITE" id="PS50082">
    <property type="entry name" value="WD_REPEATS_2"/>
    <property type="match status" value="4"/>
</dbReference>
<evidence type="ECO:0000313" key="3">
    <source>
        <dbReference type="EMBL" id="CAD8209716.1"/>
    </source>
</evidence>
<feature type="repeat" description="WD" evidence="1">
    <location>
        <begin position="785"/>
        <end position="826"/>
    </location>
</feature>
<evidence type="ECO:0000256" key="1">
    <source>
        <dbReference type="PROSITE-ProRule" id="PRU00221"/>
    </source>
</evidence>
<protein>
    <recommendedName>
        <fullName evidence="5">WD40-repeat-containing domain</fullName>
    </recommendedName>
</protein>
<organism evidence="3 4">
    <name type="scientific">Paramecium octaurelia</name>
    <dbReference type="NCBI Taxonomy" id="43137"/>
    <lineage>
        <taxon>Eukaryota</taxon>
        <taxon>Sar</taxon>
        <taxon>Alveolata</taxon>
        <taxon>Ciliophora</taxon>
        <taxon>Intramacronucleata</taxon>
        <taxon>Oligohymenophorea</taxon>
        <taxon>Peniculida</taxon>
        <taxon>Parameciidae</taxon>
        <taxon>Paramecium</taxon>
    </lineage>
</organism>
<dbReference type="PANTHER" id="PTHR19920">
    <property type="entry name" value="WD40 PROTEIN CIAO1"/>
    <property type="match status" value="1"/>
</dbReference>
<dbReference type="GO" id="GO:0016226">
    <property type="term" value="P:iron-sulfur cluster assembly"/>
    <property type="evidence" value="ECO:0007669"/>
    <property type="project" value="TreeGrafter"/>
</dbReference>
<evidence type="ECO:0008006" key="5">
    <source>
        <dbReference type="Google" id="ProtNLM"/>
    </source>
</evidence>
<dbReference type="PANTHER" id="PTHR19920:SF0">
    <property type="entry name" value="CYTOSOLIC IRON-SULFUR PROTEIN ASSEMBLY PROTEIN CIAO1-RELATED"/>
    <property type="match status" value="1"/>
</dbReference>
<dbReference type="GO" id="GO:0097361">
    <property type="term" value="C:cytosolic [4Fe-4S] assembly targeting complex"/>
    <property type="evidence" value="ECO:0007669"/>
    <property type="project" value="TreeGrafter"/>
</dbReference>
<comment type="caution">
    <text evidence="3">The sequence shown here is derived from an EMBL/GenBank/DDBJ whole genome shotgun (WGS) entry which is preliminary data.</text>
</comment>
<name>A0A8S1Y5R6_PAROT</name>
<dbReference type="AlphaFoldDB" id="A0A8S1Y5R6"/>
<dbReference type="PROSITE" id="PS50294">
    <property type="entry name" value="WD_REPEATS_REGION"/>
    <property type="match status" value="4"/>
</dbReference>
<dbReference type="SMART" id="SM00320">
    <property type="entry name" value="WD40"/>
    <property type="match status" value="10"/>
</dbReference>
<feature type="repeat" description="WD" evidence="1">
    <location>
        <begin position="690"/>
        <end position="722"/>
    </location>
</feature>
<keyword evidence="2" id="KW-0175">Coiled coil</keyword>
<keyword evidence="1" id="KW-0853">WD repeat</keyword>
<evidence type="ECO:0000256" key="2">
    <source>
        <dbReference type="SAM" id="Coils"/>
    </source>
</evidence>
<feature type="coiled-coil region" evidence="2">
    <location>
        <begin position="162"/>
        <end position="189"/>
    </location>
</feature>
<keyword evidence="4" id="KW-1185">Reference proteome</keyword>
<dbReference type="Proteomes" id="UP000683925">
    <property type="component" value="Unassembled WGS sequence"/>
</dbReference>
<reference evidence="3" key="1">
    <citation type="submission" date="2021-01" db="EMBL/GenBank/DDBJ databases">
        <authorList>
            <consortium name="Genoscope - CEA"/>
            <person name="William W."/>
        </authorList>
    </citation>
    <scope>NUCLEOTIDE SEQUENCE</scope>
</reference>
<feature type="repeat" description="WD" evidence="1">
    <location>
        <begin position="246"/>
        <end position="278"/>
    </location>
</feature>
<sequence>MLQSFASNVGCPNHNQPISYIDTKKDTPINNRAKCLNCTPLNDAVPLKNALEKFKKLKEDEKQQIRNYRKNKIYDFLEFKKVIHQLSESISQSLNEISKQINERIEKIVGVIQQAQSVQWQFDINEYLTISGLQNIGLQLSQQGNEFSLIKAGYSVVQMKKEQQLQTTLSNYQNNIKSIQSNMEILKESLTTNLIINEEIVGKAPQKEKCLATAFNKDNSIMISTSEELIKVWTFDNGKLELFQTLKGHDKEVTCLYFSRKNNWFISGSRDKTLRIWKEFSNSEWGCIQILEGNSFCINCVIINQYEDQILSSRDDNKIKVWMQESLLTSQQPQWKCYQTLQDHKKDVYSLSLNSAGTMLVSGSYDKTIIIYELDEQQQWRLKQVIQNDYENWVHSVCVINDKLIVTKLYNGVVILYQYMESVESFEQIQELELSKSKMSYFDFFHMFYNHNVGCPNHNQPISYIDTKKDTPINNRAKCLNCTPLNDAVPLKNALEKFKKLKEDEKQQIRNYRKNKIYDFLEFKKVIHQLSESISQSLNEISKQINERIEKIVGVIQQAQSVQWQFDINEYLTISGLQNIGLQLSQQGNEFSLIKAGYSVVQMKKEQQLQTTLSNYQNNIKSIQSNMEILKESLTTNLIINEEIVGKAPQKEKCLATAFNKDNSIMISTSEELIKVWTFDNGKLELFQTLKGHDKEVTCLYFSRKNNWFISGSRDKTLRIWKEFSNSEWGCIQILEGNSFCINCVIINQYEDQILSSRDDNKIKVWMQESLLTSQQPQWKCYQTLQDHKKDVYSLSLNSAGTMLVSGSYDKTIIIYELDEQQQWRLKQVIQNDYENWVHSVCVINDKLIVTKLYNGVVILYQYMESVESFEQIQELELSKSKMSYFDFFHMFYNQQLQSIFCRHLDCIYILFQQTTGRYGVQQKITDNYRGGSLTDNGEYIALWNNNNKQLEIRQQE</sequence>
<dbReference type="InterPro" id="IPR001680">
    <property type="entry name" value="WD40_rpt"/>
</dbReference>
<proteinExistence type="predicted"/>
<feature type="repeat" description="WD" evidence="1">
    <location>
        <begin position="341"/>
        <end position="382"/>
    </location>
</feature>